<dbReference type="Pfam" id="PF00353">
    <property type="entry name" value="HemolysinCabind"/>
    <property type="match status" value="2"/>
</dbReference>
<dbReference type="InterPro" id="IPR011049">
    <property type="entry name" value="Serralysin-like_metalloprot_C"/>
</dbReference>
<comment type="caution">
    <text evidence="2">The sequence shown here is derived from an EMBL/GenBank/DDBJ whole genome shotgun (WGS) entry which is preliminary data.</text>
</comment>
<evidence type="ECO:0000313" key="2">
    <source>
        <dbReference type="EMBL" id="MFG3816997.1"/>
    </source>
</evidence>
<accession>A0ABW7C788</accession>
<keyword evidence="3" id="KW-1185">Reference proteome</keyword>
<dbReference type="InterPro" id="IPR034113">
    <property type="entry name" value="SCP_GAPR1-like"/>
</dbReference>
<dbReference type="Gene3D" id="3.40.33.10">
    <property type="entry name" value="CAP"/>
    <property type="match status" value="1"/>
</dbReference>
<dbReference type="PANTHER" id="PTHR10334">
    <property type="entry name" value="CYSTEINE-RICH SECRETORY PROTEIN-RELATED"/>
    <property type="match status" value="1"/>
</dbReference>
<evidence type="ECO:0000313" key="3">
    <source>
        <dbReference type="Proteomes" id="UP001604335"/>
    </source>
</evidence>
<dbReference type="PROSITE" id="PS01009">
    <property type="entry name" value="CRISP_1"/>
    <property type="match status" value="1"/>
</dbReference>
<dbReference type="CDD" id="cd05382">
    <property type="entry name" value="CAP_GAPR1-like"/>
    <property type="match status" value="1"/>
</dbReference>
<dbReference type="InterPro" id="IPR001343">
    <property type="entry name" value="Hemolysn_Ca-bd"/>
</dbReference>
<dbReference type="SUPFAM" id="SSF55797">
    <property type="entry name" value="PR-1-like"/>
    <property type="match status" value="1"/>
</dbReference>
<sequence>MAQAPTPTRSTQSQSSIPLVFLAMAGLSPEGFFDLSTGNDNYTVPANLLATAPQGLRALEGADSVQGSEGGDFIYGNLGNDRLRGNGGNDSLLGGRDQDDLDGGLGDDLVAGNLGNDWVVGGDGNDTLVGGRDSDLLLGGAGDDFLSGDLGSDVLIGSAGTDTFSLRGDATGLSDVDVVLDFDPTIDRLQLNNLNASDMRFQATSYSLSLLVTLLQGSSGSLPPGLTLPANATAATIRQTIQSTVGVDIDPDGDGSITGTLVTNAAGQEIAFFLGAAPDAVARAAGGNTNNGGGTSGGGTSTFINDILTTHNSYRSAVGVAPLTWSDSLAKDAQAWANQLASTGAFNHAQNTGQGENLARGTSGAYSTKALVDLWGAEKQFFKQGIFPNVSTTGNWADVGHYTQIVWRNTTQVGCGLASGGGNDTLVCRYSPPGNFTGQAPF</sequence>
<dbReference type="Proteomes" id="UP001604335">
    <property type="component" value="Unassembled WGS sequence"/>
</dbReference>
<dbReference type="Gene3D" id="2.150.10.10">
    <property type="entry name" value="Serralysin-like metalloprotease, C-terminal"/>
    <property type="match status" value="2"/>
</dbReference>
<protein>
    <submittedName>
        <fullName evidence="2">CAP domain-containing protein</fullName>
    </submittedName>
</protein>
<dbReference type="Pfam" id="PF00188">
    <property type="entry name" value="CAP"/>
    <property type="match status" value="1"/>
</dbReference>
<name>A0ABW7C788_9CYAN</name>
<dbReference type="RefSeq" id="WP_393011016.1">
    <property type="nucleotide sequence ID" value="NZ_JAZAQF010000028.1"/>
</dbReference>
<dbReference type="InterPro" id="IPR035940">
    <property type="entry name" value="CAP_sf"/>
</dbReference>
<dbReference type="InterPro" id="IPR001283">
    <property type="entry name" value="CRISP-related"/>
</dbReference>
<evidence type="ECO:0000259" key="1">
    <source>
        <dbReference type="SMART" id="SM00198"/>
    </source>
</evidence>
<dbReference type="InterPro" id="IPR018244">
    <property type="entry name" value="Allrgn_V5/Tpx1_CS"/>
</dbReference>
<reference evidence="3" key="1">
    <citation type="journal article" date="2024" name="Algal Res.">
        <title>Biochemical, toxicological and genomic investigation of a high-biomass producing Limnothrix strain isolated from Italian shallow drinking water reservoir.</title>
        <authorList>
            <person name="Simonazzi M."/>
            <person name="Shishido T.K."/>
            <person name="Delbaje E."/>
            <person name="Wahlsten M."/>
            <person name="Fewer D.P."/>
            <person name="Sivonen K."/>
            <person name="Pezzolesi L."/>
            <person name="Pistocchi R."/>
        </authorList>
    </citation>
    <scope>NUCLEOTIDE SEQUENCE [LARGE SCALE GENOMIC DNA]</scope>
    <source>
        <strain evidence="3">LRLZ20PSL1</strain>
    </source>
</reference>
<dbReference type="PRINTS" id="PR00313">
    <property type="entry name" value="CABNDNGRPT"/>
</dbReference>
<dbReference type="PRINTS" id="PR00837">
    <property type="entry name" value="V5TPXLIKE"/>
</dbReference>
<dbReference type="EMBL" id="JAZAQF010000028">
    <property type="protein sequence ID" value="MFG3816997.1"/>
    <property type="molecule type" value="Genomic_DNA"/>
</dbReference>
<gene>
    <name evidence="2" type="ORF">VPK24_05060</name>
</gene>
<feature type="domain" description="SCP" evidence="1">
    <location>
        <begin position="302"/>
        <end position="438"/>
    </location>
</feature>
<dbReference type="SMART" id="SM00198">
    <property type="entry name" value="SCP"/>
    <property type="match status" value="1"/>
</dbReference>
<organism evidence="2 3">
    <name type="scientific">Limnothrix redekei LRLZ20PSL1</name>
    <dbReference type="NCBI Taxonomy" id="3112953"/>
    <lineage>
        <taxon>Bacteria</taxon>
        <taxon>Bacillati</taxon>
        <taxon>Cyanobacteriota</taxon>
        <taxon>Cyanophyceae</taxon>
        <taxon>Pseudanabaenales</taxon>
        <taxon>Pseudanabaenaceae</taxon>
        <taxon>Limnothrix</taxon>
    </lineage>
</organism>
<dbReference type="InterPro" id="IPR014044">
    <property type="entry name" value="CAP_dom"/>
</dbReference>
<proteinExistence type="predicted"/>
<dbReference type="SUPFAM" id="SSF51120">
    <property type="entry name" value="beta-Roll"/>
    <property type="match status" value="2"/>
</dbReference>